<dbReference type="PANTHER" id="PTHR44846:SF17">
    <property type="entry name" value="GNTR-FAMILY TRANSCRIPTIONAL REGULATOR"/>
    <property type="match status" value="1"/>
</dbReference>
<dbReference type="PROSITE" id="PS50949">
    <property type="entry name" value="HTH_GNTR"/>
    <property type="match status" value="1"/>
</dbReference>
<dbReference type="SMART" id="SM00345">
    <property type="entry name" value="HTH_GNTR"/>
    <property type="match status" value="1"/>
</dbReference>
<dbReference type="PANTHER" id="PTHR44846">
    <property type="entry name" value="MANNOSYL-D-GLYCERATE TRANSPORT/METABOLISM SYSTEM REPRESSOR MNGR-RELATED"/>
    <property type="match status" value="1"/>
</dbReference>
<dbReference type="RefSeq" id="WP_150069207.1">
    <property type="nucleotide sequence ID" value="NZ_VWPH01000012.1"/>
</dbReference>
<dbReference type="InterPro" id="IPR000524">
    <property type="entry name" value="Tscrpt_reg_HTH_GntR"/>
</dbReference>
<evidence type="ECO:0000256" key="2">
    <source>
        <dbReference type="ARBA" id="ARBA00023125"/>
    </source>
</evidence>
<dbReference type="CDD" id="cd07377">
    <property type="entry name" value="WHTH_GntR"/>
    <property type="match status" value="1"/>
</dbReference>
<dbReference type="Proteomes" id="UP000323946">
    <property type="component" value="Unassembled WGS sequence"/>
</dbReference>
<dbReference type="SUPFAM" id="SSF46785">
    <property type="entry name" value="Winged helix' DNA-binding domain"/>
    <property type="match status" value="1"/>
</dbReference>
<evidence type="ECO:0000313" key="6">
    <source>
        <dbReference type="Proteomes" id="UP000323946"/>
    </source>
</evidence>
<evidence type="ECO:0000313" key="5">
    <source>
        <dbReference type="EMBL" id="KAA5829567.1"/>
    </source>
</evidence>
<accession>A0A5M7BN14</accession>
<keyword evidence="1" id="KW-0805">Transcription regulation</keyword>
<dbReference type="SMR" id="A0A5M7BN14"/>
<evidence type="ECO:0000256" key="1">
    <source>
        <dbReference type="ARBA" id="ARBA00023015"/>
    </source>
</evidence>
<comment type="caution">
    <text evidence="5">The sequence shown here is derived from an EMBL/GenBank/DDBJ whole genome shotgun (WGS) entry which is preliminary data.</text>
</comment>
<dbReference type="InterPro" id="IPR036388">
    <property type="entry name" value="WH-like_DNA-bd_sf"/>
</dbReference>
<dbReference type="GO" id="GO:0045892">
    <property type="term" value="P:negative regulation of DNA-templated transcription"/>
    <property type="evidence" value="ECO:0007669"/>
    <property type="project" value="TreeGrafter"/>
</dbReference>
<dbReference type="Pfam" id="PF00392">
    <property type="entry name" value="GntR"/>
    <property type="match status" value="1"/>
</dbReference>
<evidence type="ECO:0000256" key="3">
    <source>
        <dbReference type="ARBA" id="ARBA00023163"/>
    </source>
</evidence>
<sequence>MGKVDPDDPRPPFQQVADDLRAAIRNGVLPPGARLPKHAELAEEYGVAVGTVKSALGVLRNESLIASRQGEGSWVRQVLPEAPAADTMDPSDTQGVLSEILNRLDEVNTRLAAIEERLPRSAR</sequence>
<dbReference type="InterPro" id="IPR036390">
    <property type="entry name" value="WH_DNA-bd_sf"/>
</dbReference>
<protein>
    <submittedName>
        <fullName evidence="5">GntR family transcriptional regulator</fullName>
    </submittedName>
</protein>
<keyword evidence="2" id="KW-0238">DNA-binding</keyword>
<dbReference type="AlphaFoldDB" id="A0A5M7BN14"/>
<keyword evidence="3" id="KW-0804">Transcription</keyword>
<proteinExistence type="predicted"/>
<feature type="domain" description="HTH gntR-type" evidence="4">
    <location>
        <begin position="10"/>
        <end position="78"/>
    </location>
</feature>
<dbReference type="InterPro" id="IPR050679">
    <property type="entry name" value="Bact_HTH_transcr_reg"/>
</dbReference>
<reference evidence="5 6" key="1">
    <citation type="submission" date="2019-09" db="EMBL/GenBank/DDBJ databases">
        <title>Draft genome sequence of the thermophilic Saccharopolyspora hirsuta VKM Ac-666T.</title>
        <authorList>
            <person name="Lobastova T.G."/>
            <person name="Fokina V."/>
            <person name="Bragin E.Y."/>
            <person name="Shtratnikova V.Y."/>
            <person name="Starodumova I.P."/>
            <person name="Tarlachkov S.V."/>
            <person name="Donova M.V."/>
        </authorList>
    </citation>
    <scope>NUCLEOTIDE SEQUENCE [LARGE SCALE GENOMIC DNA]</scope>
    <source>
        <strain evidence="5 6">VKM Ac-666</strain>
    </source>
</reference>
<name>A0A5M7BN14_SACHI</name>
<evidence type="ECO:0000259" key="4">
    <source>
        <dbReference type="PROSITE" id="PS50949"/>
    </source>
</evidence>
<keyword evidence="6" id="KW-1185">Reference proteome</keyword>
<gene>
    <name evidence="5" type="ORF">F1721_24950</name>
</gene>
<organism evidence="5 6">
    <name type="scientific">Saccharopolyspora hirsuta</name>
    <dbReference type="NCBI Taxonomy" id="1837"/>
    <lineage>
        <taxon>Bacteria</taxon>
        <taxon>Bacillati</taxon>
        <taxon>Actinomycetota</taxon>
        <taxon>Actinomycetes</taxon>
        <taxon>Pseudonocardiales</taxon>
        <taxon>Pseudonocardiaceae</taxon>
        <taxon>Saccharopolyspora</taxon>
    </lineage>
</organism>
<dbReference type="Gene3D" id="1.10.10.10">
    <property type="entry name" value="Winged helix-like DNA-binding domain superfamily/Winged helix DNA-binding domain"/>
    <property type="match status" value="1"/>
</dbReference>
<dbReference type="EMBL" id="VWPH01000012">
    <property type="protein sequence ID" value="KAA5829567.1"/>
    <property type="molecule type" value="Genomic_DNA"/>
</dbReference>
<dbReference type="GO" id="GO:0003677">
    <property type="term" value="F:DNA binding"/>
    <property type="evidence" value="ECO:0007669"/>
    <property type="project" value="UniProtKB-KW"/>
</dbReference>
<dbReference type="OrthoDB" id="7363114at2"/>
<dbReference type="GO" id="GO:0003700">
    <property type="term" value="F:DNA-binding transcription factor activity"/>
    <property type="evidence" value="ECO:0007669"/>
    <property type="project" value="InterPro"/>
</dbReference>